<evidence type="ECO:0000313" key="5">
    <source>
        <dbReference type="Proteomes" id="UP000178603"/>
    </source>
</evidence>
<dbReference type="EMBL" id="MGGW01000002">
    <property type="protein sequence ID" value="OGM55519.1"/>
    <property type="molecule type" value="Genomic_DNA"/>
</dbReference>
<reference evidence="4 5" key="1">
    <citation type="journal article" date="2016" name="Nat. Commun.">
        <title>Thousands of microbial genomes shed light on interconnected biogeochemical processes in an aquifer system.</title>
        <authorList>
            <person name="Anantharaman K."/>
            <person name="Brown C.T."/>
            <person name="Hug L.A."/>
            <person name="Sharon I."/>
            <person name="Castelle C.J."/>
            <person name="Probst A.J."/>
            <person name="Thomas B.C."/>
            <person name="Singh A."/>
            <person name="Wilkins M.J."/>
            <person name="Karaoz U."/>
            <person name="Brodie E.L."/>
            <person name="Williams K.H."/>
            <person name="Hubbard S.S."/>
            <person name="Banfield J.F."/>
        </authorList>
    </citation>
    <scope>NUCLEOTIDE SEQUENCE [LARGE SCALE GENOMIC DNA]</scope>
</reference>
<name>A0A1F8AVI3_9BACT</name>
<keyword evidence="2" id="KW-0418">Kinase</keyword>
<dbReference type="Pfam" id="PF00294">
    <property type="entry name" value="PfkB"/>
    <property type="match status" value="1"/>
</dbReference>
<dbReference type="PANTHER" id="PTHR10584:SF166">
    <property type="entry name" value="RIBOKINASE"/>
    <property type="match status" value="1"/>
</dbReference>
<evidence type="ECO:0000259" key="3">
    <source>
        <dbReference type="Pfam" id="PF00294"/>
    </source>
</evidence>
<dbReference type="CDD" id="cd01942">
    <property type="entry name" value="ribokinase_group_A"/>
    <property type="match status" value="1"/>
</dbReference>
<gene>
    <name evidence="4" type="ORF">A3E44_01190</name>
</gene>
<dbReference type="AlphaFoldDB" id="A0A1F8AVI3"/>
<dbReference type="SUPFAM" id="SSF53613">
    <property type="entry name" value="Ribokinase-like"/>
    <property type="match status" value="1"/>
</dbReference>
<keyword evidence="1" id="KW-0808">Transferase</keyword>
<dbReference type="InterPro" id="IPR002173">
    <property type="entry name" value="Carboh/pur_kinase_PfkB_CS"/>
</dbReference>
<dbReference type="PROSITE" id="PS00583">
    <property type="entry name" value="PFKB_KINASES_1"/>
    <property type="match status" value="1"/>
</dbReference>
<comment type="caution">
    <text evidence="4">The sequence shown here is derived from an EMBL/GenBank/DDBJ whole genome shotgun (WGS) entry which is preliminary data.</text>
</comment>
<protein>
    <recommendedName>
        <fullName evidence="3">Carbohydrate kinase PfkB domain-containing protein</fullName>
    </recommendedName>
</protein>
<dbReference type="InterPro" id="IPR011611">
    <property type="entry name" value="PfkB_dom"/>
</dbReference>
<dbReference type="PANTHER" id="PTHR10584">
    <property type="entry name" value="SUGAR KINASE"/>
    <property type="match status" value="1"/>
</dbReference>
<dbReference type="InterPro" id="IPR029056">
    <property type="entry name" value="Ribokinase-like"/>
</dbReference>
<proteinExistence type="predicted"/>
<evidence type="ECO:0000313" key="4">
    <source>
        <dbReference type="EMBL" id="OGM55519.1"/>
    </source>
</evidence>
<feature type="domain" description="Carbohydrate kinase PfkB" evidence="3">
    <location>
        <begin position="2"/>
        <end position="292"/>
    </location>
</feature>
<evidence type="ECO:0000256" key="2">
    <source>
        <dbReference type="ARBA" id="ARBA00022777"/>
    </source>
</evidence>
<dbReference type="PROSITE" id="PS00584">
    <property type="entry name" value="PFKB_KINASES_2"/>
    <property type="match status" value="1"/>
</dbReference>
<evidence type="ECO:0000256" key="1">
    <source>
        <dbReference type="ARBA" id="ARBA00022679"/>
    </source>
</evidence>
<organism evidence="4 5">
    <name type="scientific">Candidatus Woesebacteria bacterium RIFCSPHIGHO2_12_FULL_41_24</name>
    <dbReference type="NCBI Taxonomy" id="1802510"/>
    <lineage>
        <taxon>Bacteria</taxon>
        <taxon>Candidatus Woeseibacteriota</taxon>
    </lineage>
</organism>
<accession>A0A1F8AVI3</accession>
<dbReference type="Gene3D" id="3.40.1190.20">
    <property type="match status" value="1"/>
</dbReference>
<dbReference type="GO" id="GO:0016301">
    <property type="term" value="F:kinase activity"/>
    <property type="evidence" value="ECO:0007669"/>
    <property type="project" value="UniProtKB-KW"/>
</dbReference>
<sequence>MKKVVVTGSLSFDHIMNLPSRFRDYIMPDKIHMLNVSFYARKMRRERGGTAGNISYTLGLLGQKPHLVAAAGSDFADYKKFLEANGVDCKEVRVFKSNLCSTGFCLTDQDDNQMWGFSGGAMDYNKLLSLGKFKLQKPFVVVSPSGTEGLSNFVSQCIKYKFDYMYDPAFYIPTLPETELKKGVTNCSILIGNDYEISLLKRRLELSMKDLLGKGRVVITTLGAKGSLIRQGRAVFRIPAARSRNTSDPTGAGDAYRAGFLTGYLRGLALDVCGKMGAVAAVYTVEKYGTTTHKFTRTEFRVRYKRNFGEDLNLYEKA</sequence>
<dbReference type="Proteomes" id="UP000178603">
    <property type="component" value="Unassembled WGS sequence"/>
</dbReference>